<accession>A0A451B3J0</accession>
<sequence length="157" mass="17219">MLQPTFVPRATGFCVSTLENMESTMKPSQKVAAAILSSMISVSAYAGDKGAFSENQICKAGIAKIMGRDPAIINIDRKANDAIYLSYVRKDDQSKWKYKCKLEDNRIIWGSDTGRWRSHPMDSKVTFKVSGNSIKVVDSFSDGSSSSETYSLGKVGN</sequence>
<evidence type="ECO:0000313" key="1">
    <source>
        <dbReference type="EMBL" id="VFK67623.1"/>
    </source>
</evidence>
<protein>
    <submittedName>
        <fullName evidence="2">Uncharacterized protein</fullName>
    </submittedName>
</protein>
<dbReference type="EMBL" id="CAADFZ010000152">
    <property type="protein sequence ID" value="VFK67623.1"/>
    <property type="molecule type" value="Genomic_DNA"/>
</dbReference>
<gene>
    <name evidence="1" type="ORF">BECKUNK1418G_GA0071005_11524</name>
    <name evidence="2" type="ORF">BECKUNK1418H_GA0071006_11444</name>
</gene>
<reference evidence="2" key="1">
    <citation type="submission" date="2019-02" db="EMBL/GenBank/DDBJ databases">
        <authorList>
            <person name="Gruber-Vodicka R. H."/>
            <person name="Seah K. B. B."/>
        </authorList>
    </citation>
    <scope>NUCLEOTIDE SEQUENCE</scope>
    <source>
        <strain evidence="2">BECK_BY19</strain>
        <strain evidence="1">BECK_BY8</strain>
    </source>
</reference>
<evidence type="ECO:0000313" key="2">
    <source>
        <dbReference type="EMBL" id="VFK72852.1"/>
    </source>
</evidence>
<name>A0A451B3J0_9GAMM</name>
<organism evidence="2">
    <name type="scientific">Candidatus Kentrum sp. UNK</name>
    <dbReference type="NCBI Taxonomy" id="2126344"/>
    <lineage>
        <taxon>Bacteria</taxon>
        <taxon>Pseudomonadati</taxon>
        <taxon>Pseudomonadota</taxon>
        <taxon>Gammaproteobacteria</taxon>
        <taxon>Candidatus Kentrum</taxon>
    </lineage>
</organism>
<dbReference type="AlphaFoldDB" id="A0A451B3J0"/>
<dbReference type="EMBL" id="CAADGD010000144">
    <property type="protein sequence ID" value="VFK72852.1"/>
    <property type="molecule type" value="Genomic_DNA"/>
</dbReference>
<proteinExistence type="predicted"/>